<feature type="transmembrane region" description="Helical" evidence="6">
    <location>
        <begin position="37"/>
        <end position="60"/>
    </location>
</feature>
<gene>
    <name evidence="8" type="ORF">E8M01_20290</name>
</gene>
<evidence type="ECO:0000256" key="4">
    <source>
        <dbReference type="ARBA" id="ARBA00022989"/>
    </source>
</evidence>
<comment type="subcellular location">
    <subcellularLocation>
        <location evidence="1">Membrane</location>
        <topology evidence="1">Multi-pass membrane protein</topology>
    </subcellularLocation>
</comment>
<dbReference type="SUPFAM" id="SSF103473">
    <property type="entry name" value="MFS general substrate transporter"/>
    <property type="match status" value="1"/>
</dbReference>
<dbReference type="PANTHER" id="PTHR42718">
    <property type="entry name" value="MAJOR FACILITATOR SUPERFAMILY MULTIDRUG TRANSPORTER MFSC"/>
    <property type="match status" value="1"/>
</dbReference>
<dbReference type="AlphaFoldDB" id="A0A4D7BEE7"/>
<feature type="transmembrane region" description="Helical" evidence="6">
    <location>
        <begin position="262"/>
        <end position="280"/>
    </location>
</feature>
<feature type="transmembrane region" description="Helical" evidence="6">
    <location>
        <begin position="132"/>
        <end position="152"/>
    </location>
</feature>
<feature type="transmembrane region" description="Helical" evidence="6">
    <location>
        <begin position="392"/>
        <end position="415"/>
    </location>
</feature>
<dbReference type="EMBL" id="CP039690">
    <property type="protein sequence ID" value="QCI66352.1"/>
    <property type="molecule type" value="Genomic_DNA"/>
</dbReference>
<dbReference type="GO" id="GO:0022857">
    <property type="term" value="F:transmembrane transporter activity"/>
    <property type="evidence" value="ECO:0007669"/>
    <property type="project" value="InterPro"/>
</dbReference>
<organism evidence="8 9">
    <name type="scientific">Phreatobacter stygius</name>
    <dbReference type="NCBI Taxonomy" id="1940610"/>
    <lineage>
        <taxon>Bacteria</taxon>
        <taxon>Pseudomonadati</taxon>
        <taxon>Pseudomonadota</taxon>
        <taxon>Alphaproteobacteria</taxon>
        <taxon>Hyphomicrobiales</taxon>
        <taxon>Phreatobacteraceae</taxon>
        <taxon>Phreatobacter</taxon>
    </lineage>
</organism>
<feature type="transmembrane region" description="Helical" evidence="6">
    <location>
        <begin position="300"/>
        <end position="324"/>
    </location>
</feature>
<dbReference type="Gene3D" id="1.20.1250.20">
    <property type="entry name" value="MFS general substrate transporter like domains"/>
    <property type="match status" value="1"/>
</dbReference>
<feature type="domain" description="Major facilitator superfamily (MFS) profile" evidence="7">
    <location>
        <begin position="38"/>
        <end position="541"/>
    </location>
</feature>
<evidence type="ECO:0000259" key="7">
    <source>
        <dbReference type="PROSITE" id="PS50850"/>
    </source>
</evidence>
<feature type="transmembrane region" description="Helical" evidence="6">
    <location>
        <begin position="336"/>
        <end position="356"/>
    </location>
</feature>
<evidence type="ECO:0000256" key="5">
    <source>
        <dbReference type="ARBA" id="ARBA00023136"/>
    </source>
</evidence>
<feature type="transmembrane region" description="Helical" evidence="6">
    <location>
        <begin position="427"/>
        <end position="453"/>
    </location>
</feature>
<dbReference type="InterPro" id="IPR036259">
    <property type="entry name" value="MFS_trans_sf"/>
</dbReference>
<dbReference type="PANTHER" id="PTHR42718:SF9">
    <property type="entry name" value="MAJOR FACILITATOR SUPERFAMILY MULTIDRUG TRANSPORTER MFSC"/>
    <property type="match status" value="1"/>
</dbReference>
<evidence type="ECO:0000313" key="8">
    <source>
        <dbReference type="EMBL" id="QCI66352.1"/>
    </source>
</evidence>
<dbReference type="InterPro" id="IPR020846">
    <property type="entry name" value="MFS_dom"/>
</dbReference>
<dbReference type="Proteomes" id="UP000298781">
    <property type="component" value="Chromosome"/>
</dbReference>
<keyword evidence="3 6" id="KW-0812">Transmembrane</keyword>
<evidence type="ECO:0000313" key="9">
    <source>
        <dbReference type="Proteomes" id="UP000298781"/>
    </source>
</evidence>
<reference evidence="8 9" key="1">
    <citation type="submission" date="2019-04" db="EMBL/GenBank/DDBJ databases">
        <title>Phreatobacter aquaticus sp. nov.</title>
        <authorList>
            <person name="Choi A."/>
        </authorList>
    </citation>
    <scope>NUCLEOTIDE SEQUENCE [LARGE SCALE GENOMIC DNA]</scope>
    <source>
        <strain evidence="8 9">KCTC 52518</strain>
    </source>
</reference>
<evidence type="ECO:0000256" key="2">
    <source>
        <dbReference type="ARBA" id="ARBA00022448"/>
    </source>
</evidence>
<feature type="transmembrane region" description="Helical" evidence="6">
    <location>
        <begin position="363"/>
        <end position="380"/>
    </location>
</feature>
<name>A0A4D7BEE7_9HYPH</name>
<proteinExistence type="predicted"/>
<keyword evidence="4 6" id="KW-1133">Transmembrane helix</keyword>
<dbReference type="RefSeq" id="WP_136961796.1">
    <property type="nucleotide sequence ID" value="NZ_CP039690.1"/>
</dbReference>
<feature type="transmembrane region" description="Helical" evidence="6">
    <location>
        <begin position="109"/>
        <end position="126"/>
    </location>
</feature>
<evidence type="ECO:0000256" key="6">
    <source>
        <dbReference type="SAM" id="Phobius"/>
    </source>
</evidence>
<accession>A0A4D7BEE7</accession>
<protein>
    <submittedName>
        <fullName evidence="8">MFS transporter</fullName>
    </submittedName>
</protein>
<evidence type="ECO:0000256" key="1">
    <source>
        <dbReference type="ARBA" id="ARBA00004141"/>
    </source>
</evidence>
<dbReference type="PROSITE" id="PS50850">
    <property type="entry name" value="MFS"/>
    <property type="match status" value="1"/>
</dbReference>
<feature type="transmembrane region" description="Helical" evidence="6">
    <location>
        <begin position="197"/>
        <end position="220"/>
    </location>
</feature>
<dbReference type="GO" id="GO:0016020">
    <property type="term" value="C:membrane"/>
    <property type="evidence" value="ECO:0007669"/>
    <property type="project" value="UniProtKB-SubCell"/>
</dbReference>
<dbReference type="OrthoDB" id="5314453at2"/>
<feature type="transmembrane region" description="Helical" evidence="6">
    <location>
        <begin position="518"/>
        <end position="539"/>
    </location>
</feature>
<dbReference type="KEGG" id="pstg:E8M01_20290"/>
<keyword evidence="5 6" id="KW-0472">Membrane</keyword>
<keyword evidence="9" id="KW-1185">Reference proteome</keyword>
<keyword evidence="2" id="KW-0813">Transport</keyword>
<feature type="transmembrane region" description="Helical" evidence="6">
    <location>
        <begin position="232"/>
        <end position="256"/>
    </location>
</feature>
<sequence>MTTAVQDRVGAKAASVAVPAAASAATVPPAAPPASRLVFAAYAAASLLLGLTQGLGLNLVSANLTGIQGALGMTQIESNWLVAGYMATNITGMMLLYKMRTQFGLRRFAEIGLLVYVLVAFAHLVSNDLRSAVAVRAVMGFVAAPLSTLAFFYMLEKAPEAKRLSIGVCFGMLGAQVAVPLSRVISPELLEIGEWHGLYLLESGLALMSLCVILVLPLTHPPRMKVFDRADLVSFPLLAIGTGALILVLSLGRAYWWFEAPWLGVLLAVGIGAMALLAAVELNRANPIIDLRWLASREMLAFTGALMLFRVLLSEQAVGAVGLFNTLGLQNDQMIPLFWVVVIATVAGYAFTSLVVQPKRVPMLHLAALVLIAAAAWMDAQATNLTRPEQFYLSQAMMAFAGAIFLAPSMVAGLVKALQRGPSYILSFLALFLGSQTIGGLLGSAVLGTFVTIREKFHSNILSGALTLTDPVVAQRVQSYGTNYSRVLQDGALRDAQGVAALGRLATQEANVLAYNDLFLLVFAMALAGIVALVFHLILDAISASRRTALVPTN</sequence>
<feature type="transmembrane region" description="Helical" evidence="6">
    <location>
        <begin position="80"/>
        <end position="97"/>
    </location>
</feature>
<evidence type="ECO:0000256" key="3">
    <source>
        <dbReference type="ARBA" id="ARBA00022692"/>
    </source>
</evidence>